<evidence type="ECO:0000256" key="2">
    <source>
        <dbReference type="ARBA" id="ARBA00004496"/>
    </source>
</evidence>
<keyword evidence="15" id="KW-0479">Metal-binding</keyword>
<dbReference type="InterPro" id="IPR016185">
    <property type="entry name" value="PreATP-grasp_dom_sf"/>
</dbReference>
<feature type="active site" evidence="14">
    <location>
        <position position="179"/>
    </location>
</feature>
<evidence type="ECO:0000313" key="18">
    <source>
        <dbReference type="EMBL" id="RYJ40475.1"/>
    </source>
</evidence>
<dbReference type="GO" id="GO:0071555">
    <property type="term" value="P:cell wall organization"/>
    <property type="evidence" value="ECO:0007669"/>
    <property type="project" value="UniProtKB-KW"/>
</dbReference>
<evidence type="ECO:0000256" key="1">
    <source>
        <dbReference type="ARBA" id="ARBA00001936"/>
    </source>
</evidence>
<evidence type="ECO:0000256" key="12">
    <source>
        <dbReference type="ARBA" id="ARBA00047614"/>
    </source>
</evidence>
<feature type="binding site" evidence="15">
    <location>
        <position position="303"/>
    </location>
    <ligand>
        <name>Mg(2+)</name>
        <dbReference type="ChEBI" id="CHEBI:18420"/>
        <label>2</label>
    </ligand>
</feature>
<evidence type="ECO:0000256" key="13">
    <source>
        <dbReference type="HAMAP-Rule" id="MF_00047"/>
    </source>
</evidence>
<comment type="caution">
    <text evidence="18">The sequence shown here is derived from an EMBL/GenBank/DDBJ whole genome shotgun (WGS) entry which is preliminary data.</text>
</comment>
<keyword evidence="10 13" id="KW-0573">Peptidoglycan synthesis</keyword>
<dbReference type="PANTHER" id="PTHR23132:SF23">
    <property type="entry name" value="D-ALANINE--D-ALANINE LIGASE B"/>
    <property type="match status" value="1"/>
</dbReference>
<dbReference type="Proteomes" id="UP000289775">
    <property type="component" value="Unassembled WGS sequence"/>
</dbReference>
<dbReference type="GO" id="GO:0009252">
    <property type="term" value="P:peptidoglycan biosynthetic process"/>
    <property type="evidence" value="ECO:0007669"/>
    <property type="project" value="UniProtKB-UniRule"/>
</dbReference>
<feature type="binding site" evidence="15">
    <location>
        <position position="301"/>
    </location>
    <ligand>
        <name>Mg(2+)</name>
        <dbReference type="ChEBI" id="CHEBI:18420"/>
        <label>1</label>
    </ligand>
</feature>
<dbReference type="NCBIfam" id="TIGR01205">
    <property type="entry name" value="D_ala_D_alaTIGR"/>
    <property type="match status" value="1"/>
</dbReference>
<dbReference type="InterPro" id="IPR011127">
    <property type="entry name" value="Dala_Dala_lig_N"/>
</dbReference>
<keyword evidence="7 16" id="KW-0547">Nucleotide-binding</keyword>
<dbReference type="GO" id="GO:0046872">
    <property type="term" value="F:metal ion binding"/>
    <property type="evidence" value="ECO:0007669"/>
    <property type="project" value="UniProtKB-KW"/>
</dbReference>
<comment type="subcellular location">
    <subcellularLocation>
        <location evidence="2 13">Cytoplasm</location>
    </subcellularLocation>
</comment>
<reference evidence="18 19" key="1">
    <citation type="submission" date="2014-12" db="EMBL/GenBank/DDBJ databases">
        <title>Genome sequence of Flavobacterium beibuense RSKm HC5.</title>
        <authorList>
            <person name="Kim J.F."/>
            <person name="Song J.Y."/>
            <person name="Kwak M.-J."/>
            <person name="Lee S.-W."/>
        </authorList>
    </citation>
    <scope>NUCLEOTIDE SEQUENCE [LARGE SCALE GENOMIC DNA]</scope>
    <source>
        <strain evidence="18 19">RSKm HC5</strain>
    </source>
</reference>
<evidence type="ECO:0000256" key="4">
    <source>
        <dbReference type="ARBA" id="ARBA00012216"/>
    </source>
</evidence>
<name>A0A444W3K2_9FLAO</name>
<dbReference type="HAMAP" id="MF_00047">
    <property type="entry name" value="Dala_Dala_lig"/>
    <property type="match status" value="1"/>
</dbReference>
<comment type="cofactor">
    <cofactor evidence="1">
        <name>Mn(2+)</name>
        <dbReference type="ChEBI" id="CHEBI:29035"/>
    </cofactor>
</comment>
<dbReference type="InterPro" id="IPR011095">
    <property type="entry name" value="Dala_Dala_lig_C"/>
</dbReference>
<feature type="active site" evidence="14">
    <location>
        <position position="312"/>
    </location>
</feature>
<dbReference type="InterPro" id="IPR005905">
    <property type="entry name" value="D_ala_D_ala"/>
</dbReference>
<dbReference type="AlphaFoldDB" id="A0A444W3K2"/>
<dbReference type="PROSITE" id="PS00843">
    <property type="entry name" value="DALA_DALA_LIGASE_1"/>
    <property type="match status" value="1"/>
</dbReference>
<evidence type="ECO:0000256" key="7">
    <source>
        <dbReference type="ARBA" id="ARBA00022741"/>
    </source>
</evidence>
<comment type="cofactor">
    <cofactor evidence="15">
        <name>Mg(2+)</name>
        <dbReference type="ChEBI" id="CHEBI:18420"/>
    </cofactor>
    <cofactor evidence="15">
        <name>Mn(2+)</name>
        <dbReference type="ChEBI" id="CHEBI:29035"/>
    </cofactor>
    <text evidence="15">Binds 2 magnesium or manganese ions per subunit.</text>
</comment>
<feature type="domain" description="ATP-grasp" evidence="17">
    <location>
        <begin position="135"/>
        <end position="334"/>
    </location>
</feature>
<evidence type="ECO:0000256" key="14">
    <source>
        <dbReference type="PIRSR" id="PIRSR039102-1"/>
    </source>
</evidence>
<accession>A0A444W3K2</accession>
<dbReference type="Pfam" id="PF07478">
    <property type="entry name" value="Dala_Dala_lig_C"/>
    <property type="match status" value="1"/>
</dbReference>
<dbReference type="SUPFAM" id="SSF56059">
    <property type="entry name" value="Glutathione synthetase ATP-binding domain-like"/>
    <property type="match status" value="1"/>
</dbReference>
<evidence type="ECO:0000313" key="19">
    <source>
        <dbReference type="Proteomes" id="UP000289775"/>
    </source>
</evidence>
<evidence type="ECO:0000256" key="16">
    <source>
        <dbReference type="PROSITE-ProRule" id="PRU00409"/>
    </source>
</evidence>
<keyword evidence="9 13" id="KW-0133">Cell shape</keyword>
<evidence type="ECO:0000256" key="10">
    <source>
        <dbReference type="ARBA" id="ARBA00022984"/>
    </source>
</evidence>
<dbReference type="GO" id="GO:0008360">
    <property type="term" value="P:regulation of cell shape"/>
    <property type="evidence" value="ECO:0007669"/>
    <property type="project" value="UniProtKB-KW"/>
</dbReference>
<dbReference type="Gene3D" id="3.40.50.20">
    <property type="match status" value="1"/>
</dbReference>
<feature type="active site" evidence="14">
    <location>
        <position position="29"/>
    </location>
</feature>
<dbReference type="NCBIfam" id="NF002527">
    <property type="entry name" value="PRK01966.1-3"/>
    <property type="match status" value="1"/>
</dbReference>
<evidence type="ECO:0000256" key="3">
    <source>
        <dbReference type="ARBA" id="ARBA00010871"/>
    </source>
</evidence>
<dbReference type="GO" id="GO:0008716">
    <property type="term" value="F:D-alanine-D-alanine ligase activity"/>
    <property type="evidence" value="ECO:0007669"/>
    <property type="project" value="UniProtKB-UniRule"/>
</dbReference>
<organism evidence="18 19">
    <name type="scientific">Flavobacterium beibuense</name>
    <dbReference type="NCBI Taxonomy" id="657326"/>
    <lineage>
        <taxon>Bacteria</taxon>
        <taxon>Pseudomonadati</taxon>
        <taxon>Bacteroidota</taxon>
        <taxon>Flavobacteriia</taxon>
        <taxon>Flavobacteriales</taxon>
        <taxon>Flavobacteriaceae</taxon>
        <taxon>Flavobacterium</taxon>
    </lineage>
</organism>
<evidence type="ECO:0000256" key="6">
    <source>
        <dbReference type="ARBA" id="ARBA00022598"/>
    </source>
</evidence>
<feature type="binding site" evidence="15">
    <location>
        <position position="301"/>
    </location>
    <ligand>
        <name>Mg(2+)</name>
        <dbReference type="ChEBI" id="CHEBI:18420"/>
        <label>2</label>
    </ligand>
</feature>
<dbReference type="UniPathway" id="UPA00219"/>
<dbReference type="EMBL" id="JUIW01000013">
    <property type="protein sequence ID" value="RYJ40475.1"/>
    <property type="molecule type" value="Genomic_DNA"/>
</dbReference>
<evidence type="ECO:0000256" key="9">
    <source>
        <dbReference type="ARBA" id="ARBA00022960"/>
    </source>
</evidence>
<proteinExistence type="inferred from homology"/>
<dbReference type="InterPro" id="IPR013815">
    <property type="entry name" value="ATP_grasp_subdomain_1"/>
</dbReference>
<evidence type="ECO:0000256" key="5">
    <source>
        <dbReference type="ARBA" id="ARBA00022490"/>
    </source>
</evidence>
<protein>
    <recommendedName>
        <fullName evidence="4 13">D-alanine--D-alanine ligase</fullName>
        <ecNumber evidence="4 13">6.3.2.4</ecNumber>
    </recommendedName>
    <alternativeName>
        <fullName evidence="13">D-Ala-D-Ala ligase</fullName>
    </alternativeName>
    <alternativeName>
        <fullName evidence="13">D-alanylalanine synthetase</fullName>
    </alternativeName>
</protein>
<dbReference type="NCBIfam" id="NF002378">
    <property type="entry name" value="PRK01372.1"/>
    <property type="match status" value="1"/>
</dbReference>
<dbReference type="EC" id="6.3.2.4" evidence="4 13"/>
<keyword evidence="19" id="KW-1185">Reference proteome</keyword>
<comment type="catalytic activity">
    <reaction evidence="12 13">
        <text>2 D-alanine + ATP = D-alanyl-D-alanine + ADP + phosphate + H(+)</text>
        <dbReference type="Rhea" id="RHEA:11224"/>
        <dbReference type="ChEBI" id="CHEBI:15378"/>
        <dbReference type="ChEBI" id="CHEBI:30616"/>
        <dbReference type="ChEBI" id="CHEBI:43474"/>
        <dbReference type="ChEBI" id="CHEBI:57416"/>
        <dbReference type="ChEBI" id="CHEBI:57822"/>
        <dbReference type="ChEBI" id="CHEBI:456216"/>
        <dbReference type="EC" id="6.3.2.4"/>
    </reaction>
</comment>
<dbReference type="InterPro" id="IPR000291">
    <property type="entry name" value="D-Ala_lig_Van_CS"/>
</dbReference>
<evidence type="ECO:0000256" key="11">
    <source>
        <dbReference type="ARBA" id="ARBA00023316"/>
    </source>
</evidence>
<evidence type="ECO:0000256" key="15">
    <source>
        <dbReference type="PIRSR" id="PIRSR039102-3"/>
    </source>
</evidence>
<keyword evidence="8 16" id="KW-0067">ATP-binding</keyword>
<dbReference type="PROSITE" id="PS00844">
    <property type="entry name" value="DALA_DALA_LIGASE_2"/>
    <property type="match status" value="1"/>
</dbReference>
<comment type="pathway">
    <text evidence="13">Cell wall biogenesis; peptidoglycan biosynthesis.</text>
</comment>
<dbReference type="InterPro" id="IPR011761">
    <property type="entry name" value="ATP-grasp"/>
</dbReference>
<comment type="similarity">
    <text evidence="3 13">Belongs to the D-alanine--D-alanine ligase family.</text>
</comment>
<dbReference type="SUPFAM" id="SSF52440">
    <property type="entry name" value="PreATP-grasp domain"/>
    <property type="match status" value="1"/>
</dbReference>
<dbReference type="PROSITE" id="PS50975">
    <property type="entry name" value="ATP_GRASP"/>
    <property type="match status" value="1"/>
</dbReference>
<dbReference type="Pfam" id="PF01820">
    <property type="entry name" value="Dala_Dala_lig_N"/>
    <property type="match status" value="1"/>
</dbReference>
<evidence type="ECO:0000256" key="8">
    <source>
        <dbReference type="ARBA" id="ARBA00022840"/>
    </source>
</evidence>
<dbReference type="PIRSF" id="PIRSF039102">
    <property type="entry name" value="Ddl/VanB"/>
    <property type="match status" value="1"/>
</dbReference>
<keyword evidence="11 13" id="KW-0961">Cell wall biogenesis/degradation</keyword>
<dbReference type="PANTHER" id="PTHR23132">
    <property type="entry name" value="D-ALANINE--D-ALANINE LIGASE"/>
    <property type="match status" value="1"/>
</dbReference>
<dbReference type="GO" id="GO:0005737">
    <property type="term" value="C:cytoplasm"/>
    <property type="evidence" value="ECO:0007669"/>
    <property type="project" value="UniProtKB-SubCell"/>
</dbReference>
<dbReference type="GO" id="GO:0005524">
    <property type="term" value="F:ATP binding"/>
    <property type="evidence" value="ECO:0007669"/>
    <property type="project" value="UniProtKB-UniRule"/>
</dbReference>
<dbReference type="Gene3D" id="3.30.470.20">
    <property type="entry name" value="ATP-grasp fold, B domain"/>
    <property type="match status" value="1"/>
</dbReference>
<keyword evidence="15" id="KW-0460">Magnesium</keyword>
<gene>
    <name evidence="13" type="primary">ddl</name>
    <name evidence="18" type="ORF">NU09_3305</name>
</gene>
<keyword evidence="15" id="KW-0464">Manganese</keyword>
<sequence length="340" mass="38233">MIFLCKQNLILNAFRMKNVAIIMGGYSSEYQISLKSGNVVYQFLDKTKYNPYRLHILKDKWVMVDDESNEYLVNKHDFSVDYNGKKVTFDAVFNAIHGTPGEDGLMQAYLQLLNIPQTSCDPYQAALTFNKRDLLSVLKPYGIKTAVSHYLNLGDEINEQAIIDKVGLPCFVKPNRSGSSFGISKVKTKEELSPAIEKAYKEDNEIIIESFLDGTEVSVGVINYGGVVTVLPITEIVSENDFFDYEAKYLGQSQEITPARISDELTQKVNSVAKRVYEILKMDGFSRSEYIIVNDEPYLLEMNTVPGLTTESILPQQAREAGISLPQLFDNAIEQALAKK</sequence>
<dbReference type="Gene3D" id="3.30.1490.20">
    <property type="entry name" value="ATP-grasp fold, A domain"/>
    <property type="match status" value="1"/>
</dbReference>
<comment type="function">
    <text evidence="13">Cell wall formation.</text>
</comment>
<evidence type="ECO:0000259" key="17">
    <source>
        <dbReference type="PROSITE" id="PS50975"/>
    </source>
</evidence>
<keyword evidence="5 13" id="KW-0963">Cytoplasm</keyword>
<keyword evidence="6 13" id="KW-0436">Ligase</keyword>